<dbReference type="PANTHER" id="PTHR30273">
    <property type="entry name" value="PERIPLASMIC SIGNAL SENSOR AND SIGMA FACTOR ACTIVATOR FECR-RELATED"/>
    <property type="match status" value="1"/>
</dbReference>
<feature type="domain" description="FecR protein" evidence="2">
    <location>
        <begin position="145"/>
        <end position="235"/>
    </location>
</feature>
<gene>
    <name evidence="4" type="ORF">SGRAN_0956</name>
</gene>
<dbReference type="GO" id="GO:0016989">
    <property type="term" value="F:sigma factor antagonist activity"/>
    <property type="evidence" value="ECO:0007669"/>
    <property type="project" value="TreeGrafter"/>
</dbReference>
<evidence type="ECO:0000313" key="5">
    <source>
        <dbReference type="Proteomes" id="UP000058599"/>
    </source>
</evidence>
<dbReference type="Proteomes" id="UP000058599">
    <property type="component" value="Chromosome"/>
</dbReference>
<reference evidence="4 5" key="1">
    <citation type="journal article" date="2016" name="BMC Genomics">
        <title>Genomic analysis of the nitrate-respiring Sphingopyxis granuli (formerly Sphingomonas macrogoltabida) strain TFA.</title>
        <authorList>
            <person name="Garcia-Romero I."/>
            <person name="Perez-Pulido A.J."/>
            <person name="Gonzalez-Flores Y.E."/>
            <person name="Reyes-Ramirez F."/>
            <person name="Santero E."/>
            <person name="Floriano B."/>
        </authorList>
    </citation>
    <scope>NUCLEOTIDE SEQUENCE [LARGE SCALE GENOMIC DNA]</scope>
    <source>
        <strain evidence="4 5">TFA</strain>
    </source>
</reference>
<dbReference type="Pfam" id="PF16220">
    <property type="entry name" value="DUF4880"/>
    <property type="match status" value="1"/>
</dbReference>
<evidence type="ECO:0000259" key="3">
    <source>
        <dbReference type="Pfam" id="PF16220"/>
    </source>
</evidence>
<dbReference type="EMBL" id="CP012199">
    <property type="protein sequence ID" value="AMG73350.1"/>
    <property type="molecule type" value="Genomic_DNA"/>
</dbReference>
<accession>A0AA86GIB0</accession>
<dbReference type="Pfam" id="PF04773">
    <property type="entry name" value="FecR"/>
    <property type="match status" value="1"/>
</dbReference>
<evidence type="ECO:0000313" key="4">
    <source>
        <dbReference type="EMBL" id="AMG73350.1"/>
    </source>
</evidence>
<dbReference type="InterPro" id="IPR012373">
    <property type="entry name" value="Ferrdict_sens_TM"/>
</dbReference>
<protein>
    <submittedName>
        <fullName evidence="4">Anti-FecI sigma factor FecR</fullName>
    </submittedName>
</protein>
<dbReference type="AlphaFoldDB" id="A0AA86GIB0"/>
<dbReference type="Gene3D" id="2.60.120.1440">
    <property type="match status" value="1"/>
</dbReference>
<dbReference type="KEGG" id="sgi:SGRAN_0956"/>
<proteinExistence type="predicted"/>
<dbReference type="InterPro" id="IPR032623">
    <property type="entry name" value="FecR_N"/>
</dbReference>
<dbReference type="Gene3D" id="3.55.50.30">
    <property type="match status" value="1"/>
</dbReference>
<dbReference type="InterPro" id="IPR006860">
    <property type="entry name" value="FecR"/>
</dbReference>
<feature type="compositionally biased region" description="Low complexity" evidence="1">
    <location>
        <begin position="124"/>
        <end position="139"/>
    </location>
</feature>
<evidence type="ECO:0000256" key="1">
    <source>
        <dbReference type="SAM" id="MobiDB-lite"/>
    </source>
</evidence>
<keyword evidence="5" id="KW-1185">Reference proteome</keyword>
<evidence type="ECO:0000259" key="2">
    <source>
        <dbReference type="Pfam" id="PF04773"/>
    </source>
</evidence>
<feature type="region of interest" description="Disordered" evidence="1">
    <location>
        <begin position="124"/>
        <end position="149"/>
    </location>
</feature>
<dbReference type="PIRSF" id="PIRSF018266">
    <property type="entry name" value="FecR"/>
    <property type="match status" value="1"/>
</dbReference>
<organism evidence="4 5">
    <name type="scientific">Sphingopyxis granuli</name>
    <dbReference type="NCBI Taxonomy" id="267128"/>
    <lineage>
        <taxon>Bacteria</taxon>
        <taxon>Pseudomonadati</taxon>
        <taxon>Pseudomonadota</taxon>
        <taxon>Alphaproteobacteria</taxon>
        <taxon>Sphingomonadales</taxon>
        <taxon>Sphingomonadaceae</taxon>
        <taxon>Sphingopyxis</taxon>
    </lineage>
</organism>
<dbReference type="PANTHER" id="PTHR30273:SF2">
    <property type="entry name" value="PROTEIN FECR"/>
    <property type="match status" value="1"/>
</dbReference>
<name>A0AA86GIB0_9SPHN</name>
<sequence length="360" mass="37945">MMTIPSPSTLRGLAPDEAAAAWLVRIDAGPLGPGDQDEFNAWRAESAANAAAFAKAEAAWKLFDGAPGDPALDALRASALAAGKEPRRGLWAGIGVGIAASLLAAVALGTDYLPFGQKADAPQLAARSAPAADATPKAPDSGEFATARGERRTVRLADGSAITLNTDSAIRVGYVADRRLVRLLRGQALFEVAKDPHRPFVVQAGAKQVTALGTIFEVRLLDSDRMKVTLVEGKVVVDEGEDRPADDASVMVPAVLGPGEALLVSDGARPVKFKADIDQQLRWREGFVEFNDVTLAEAIAEMNRYSGKQLVIDDPATGNLRVSGVFRTGSPERFAAIVGELLPVRQRPLPDGGVELRAGR</sequence>
<feature type="domain" description="FecR N-terminal" evidence="3">
    <location>
        <begin position="17"/>
        <end position="58"/>
    </location>
</feature>